<comment type="similarity">
    <text evidence="1">Belongs to the EXO84 family.</text>
</comment>
<dbReference type="InterPro" id="IPR033961">
    <property type="entry name" value="Exo84"/>
</dbReference>
<dbReference type="Proteomes" id="UP000887572">
    <property type="component" value="Unplaced"/>
</dbReference>
<accession>A0A914HD47</accession>
<keyword evidence="3" id="KW-0268">Exocytosis</keyword>
<keyword evidence="7" id="KW-1185">Reference proteome</keyword>
<feature type="compositionally biased region" description="Polar residues" evidence="5">
    <location>
        <begin position="302"/>
        <end position="312"/>
    </location>
</feature>
<dbReference type="InterPro" id="IPR016159">
    <property type="entry name" value="Cullin_repeat-like_dom_sf"/>
</dbReference>
<keyword evidence="4" id="KW-0653">Protein transport</keyword>
<reference evidence="8" key="1">
    <citation type="submission" date="2022-11" db="UniProtKB">
        <authorList>
            <consortium name="WormBaseParasite"/>
        </authorList>
    </citation>
    <scope>IDENTIFICATION</scope>
</reference>
<dbReference type="WBParaSite" id="Gr19_v10_g15521.t1">
    <property type="protein sequence ID" value="Gr19_v10_g15521.t1"/>
    <property type="gene ID" value="Gr19_v10_g15521"/>
</dbReference>
<dbReference type="SUPFAM" id="SSF74788">
    <property type="entry name" value="Cullin repeat-like"/>
    <property type="match status" value="1"/>
</dbReference>
<evidence type="ECO:0000313" key="7">
    <source>
        <dbReference type="Proteomes" id="UP000887572"/>
    </source>
</evidence>
<feature type="domain" description="Exocyst component Exo84 C-terminal" evidence="6">
    <location>
        <begin position="359"/>
        <end position="552"/>
    </location>
</feature>
<organism evidence="7 8">
    <name type="scientific">Globodera rostochiensis</name>
    <name type="common">Golden nematode worm</name>
    <name type="synonym">Heterodera rostochiensis</name>
    <dbReference type="NCBI Taxonomy" id="31243"/>
    <lineage>
        <taxon>Eukaryota</taxon>
        <taxon>Metazoa</taxon>
        <taxon>Ecdysozoa</taxon>
        <taxon>Nematoda</taxon>
        <taxon>Chromadorea</taxon>
        <taxon>Rhabditida</taxon>
        <taxon>Tylenchina</taxon>
        <taxon>Tylenchomorpha</taxon>
        <taxon>Tylenchoidea</taxon>
        <taxon>Heteroderidae</taxon>
        <taxon>Heteroderinae</taxon>
        <taxon>Globodera</taxon>
    </lineage>
</organism>
<evidence type="ECO:0000256" key="3">
    <source>
        <dbReference type="ARBA" id="ARBA00022483"/>
    </source>
</evidence>
<dbReference type="Pfam" id="PF16528">
    <property type="entry name" value="Exo84_C"/>
    <property type="match status" value="1"/>
</dbReference>
<evidence type="ECO:0000256" key="5">
    <source>
        <dbReference type="SAM" id="MobiDB-lite"/>
    </source>
</evidence>
<dbReference type="AlphaFoldDB" id="A0A914HD47"/>
<dbReference type="InterPro" id="IPR042560">
    <property type="entry name" value="Exo84_C_2"/>
</dbReference>
<dbReference type="Pfam" id="PF08700">
    <property type="entry name" value="VPS51_Exo84_N"/>
    <property type="match status" value="1"/>
</dbReference>
<dbReference type="PANTHER" id="PTHR21426:SF12">
    <property type="entry name" value="EXOCYST COMPLEX COMPONENT 8"/>
    <property type="match status" value="1"/>
</dbReference>
<dbReference type="Gene3D" id="1.20.58.1220">
    <property type="entry name" value="Exo84p, C-terminal helical domain"/>
    <property type="match status" value="1"/>
</dbReference>
<dbReference type="GO" id="GO:0015031">
    <property type="term" value="P:protein transport"/>
    <property type="evidence" value="ECO:0007669"/>
    <property type="project" value="UniProtKB-KW"/>
</dbReference>
<dbReference type="GO" id="GO:0006887">
    <property type="term" value="P:exocytosis"/>
    <property type="evidence" value="ECO:0007669"/>
    <property type="project" value="UniProtKB-KW"/>
</dbReference>
<dbReference type="Gene3D" id="2.30.29.30">
    <property type="entry name" value="Pleckstrin-homology domain (PH domain)/Phosphotyrosine-binding domain (PTB)"/>
    <property type="match status" value="1"/>
</dbReference>
<dbReference type="InterPro" id="IPR011993">
    <property type="entry name" value="PH-like_dom_sf"/>
</dbReference>
<dbReference type="GO" id="GO:0006893">
    <property type="term" value="P:Golgi to plasma membrane transport"/>
    <property type="evidence" value="ECO:0007669"/>
    <property type="project" value="TreeGrafter"/>
</dbReference>
<dbReference type="GO" id="GO:0000145">
    <property type="term" value="C:exocyst"/>
    <property type="evidence" value="ECO:0007669"/>
    <property type="project" value="InterPro"/>
</dbReference>
<feature type="compositionally biased region" description="Low complexity" evidence="5">
    <location>
        <begin position="330"/>
        <end position="342"/>
    </location>
</feature>
<name>A0A914HD47_GLORO</name>
<evidence type="ECO:0000256" key="4">
    <source>
        <dbReference type="ARBA" id="ARBA00022927"/>
    </source>
</evidence>
<protein>
    <submittedName>
        <fullName evidence="8">Exocyst component Exo84 C-terminal domain-containing protein</fullName>
    </submittedName>
</protein>
<evidence type="ECO:0000259" key="6">
    <source>
        <dbReference type="Pfam" id="PF16528"/>
    </source>
</evidence>
<dbReference type="SUPFAM" id="SSF50729">
    <property type="entry name" value="PH domain-like"/>
    <property type="match status" value="1"/>
</dbReference>
<keyword evidence="2" id="KW-0813">Transport</keyword>
<sequence length="789" mass="87686">MVDSVLNNGRGGDGGGDLLGSEQILSDKFNAPEFITDFLHNVPTGEEARSLQNLRQTLAARSNSTAETIKDVVFDHYKQFIDTSKEISKLERDIYQLSTLLTEQKNLIENLMDMSGHEKRSSCSASLYSSGSGVTQQNQQLQTVMQKMDGVASVLNSMGEHERVLLQSQLMLLDPDSMQPKHPVYLVLFTNNLLVGHPTPGSVAHQRHPFSFVHNYSIESLALVNVKGFGNATMMDSGTNSSTEQHLVQLLVFPEQMFLRCENGRMKREWLESVEEAKRRQQEERALVRQATIRARRRNLLSSIANRVPQQQQRRHSKAANDGVADEANGENAAGDSASSSSRKGKRSVTAHEEGDSVWLNELVNELQDVISHRHMDEAVGMLLEWKSCQCNDSALNAKFGVIEKQVVELLTEDIKRPGGALHGTPRTLSQPFQQLIALGRTVYAVELYLRCRSVMLRAAARELVVSEEPLSYVRQVSGLFVNDILEVCQELAPHRDQLCQVLTWSSRELSVLLSLIRRHVIEVAPTMAVLTHAWRILMSKCAQLVPIGLDLSFEVNRLAAPSLKSALETNFANILDSIRLRNSEERWTPFSLGTDQNLTRFLEEMSDIGLHIEWAICQPSSPPSGTSPTTSSFPTTAGTYRCALNLTQSGCLFARTCPATQPRFGPAEHLAPPPSAAHLTAGMHKSVVHHCTSRFIISQVLPLCERVYEPSSSDAGAGILHQLLNTKFPHLLHFQRKPSSNLFLTGESDAEEVANVNRPMEMRFAISSGCARGGSHQQQQQQQRCCDE</sequence>
<evidence type="ECO:0000256" key="2">
    <source>
        <dbReference type="ARBA" id="ARBA00022448"/>
    </source>
</evidence>
<evidence type="ECO:0000256" key="1">
    <source>
        <dbReference type="ARBA" id="ARBA00007210"/>
    </source>
</evidence>
<proteinExistence type="inferred from homology"/>
<dbReference type="InterPro" id="IPR032403">
    <property type="entry name" value="Exo84_C"/>
</dbReference>
<feature type="region of interest" description="Disordered" evidence="5">
    <location>
        <begin position="302"/>
        <end position="351"/>
    </location>
</feature>
<evidence type="ECO:0000313" key="8">
    <source>
        <dbReference type="WBParaSite" id="Gr19_v10_g15521.t1"/>
    </source>
</evidence>
<dbReference type="PANTHER" id="PTHR21426">
    <property type="entry name" value="EXOCYST COMPLEX COMPONENT 8"/>
    <property type="match status" value="1"/>
</dbReference>